<evidence type="ECO:0000256" key="2">
    <source>
        <dbReference type="ARBA" id="ARBA00006275"/>
    </source>
</evidence>
<dbReference type="KEGG" id="pbt:ING2E5B_0235"/>
<comment type="similarity">
    <text evidence="2">Belongs to the SusD family.</text>
</comment>
<dbReference type="Gene3D" id="1.25.40.390">
    <property type="match status" value="1"/>
</dbReference>
<dbReference type="InterPro" id="IPR033985">
    <property type="entry name" value="SusD-like_N"/>
</dbReference>
<dbReference type="InterPro" id="IPR012944">
    <property type="entry name" value="SusD_RagB_dom"/>
</dbReference>
<dbReference type="PATRIC" id="fig|1562970.3.peg.232"/>
<name>A0A098BWG7_9BACT</name>
<protein>
    <submittedName>
        <fullName evidence="9">Putative starch-binding domain</fullName>
    </submittedName>
</protein>
<evidence type="ECO:0000256" key="6">
    <source>
        <dbReference type="SAM" id="MobiDB-lite"/>
    </source>
</evidence>
<keyword evidence="4" id="KW-0472">Membrane</keyword>
<accession>A0A098BWG7</accession>
<evidence type="ECO:0000256" key="5">
    <source>
        <dbReference type="ARBA" id="ARBA00023237"/>
    </source>
</evidence>
<gene>
    <name evidence="9" type="ORF">ING2E5B_0235</name>
</gene>
<dbReference type="Pfam" id="PF07980">
    <property type="entry name" value="SusD_RagB"/>
    <property type="match status" value="1"/>
</dbReference>
<evidence type="ECO:0000313" key="9">
    <source>
        <dbReference type="EMBL" id="CEA15005.1"/>
    </source>
</evidence>
<keyword evidence="3" id="KW-0732">Signal</keyword>
<keyword evidence="10" id="KW-1185">Reference proteome</keyword>
<dbReference type="AlphaFoldDB" id="A0A098BWG7"/>
<feature type="domain" description="SusD-like N-terminal" evidence="8">
    <location>
        <begin position="102"/>
        <end position="222"/>
    </location>
</feature>
<dbReference type="OrthoDB" id="5694214at2"/>
<sequence length="666" mass="74811">MNTIYKHFLLIIGVLVLSLTSCEDFLDREPLDQVGPNQFLSSESDLASFPINYYSSLFSTHGGWSTGIGRLDDHTDNQATSNPNLGLYEPGNRLVPQNGDLGFGNIRAFNFFLQEVLPKRTDNALSGNTLMIDHYIGEVYMLRAMAYFDRLKTYGDFPIVTTVLPDQEEILVAAAERKPRNLVARQIISDLDSAILLMQNGVSNKTRLTKDAALLAKSRVALYEASFLNYHRGTPRVPGEAGWPGASMSYNSGFSINLDSEIDWFLDQAMDAAKQVADKIELTANSGVLNPPSRAEFAGWNPYFDMFSSRDMGKFDEILFWRQYDLSLSITHGVTIYIERGGNTGLTKGFVDGFLMKNGLPIYAQGSEYKGDTFITDLKENRDERLQLFLFDEDDPVHIKSDSAIFTAPLIINLQEVRDVTGYRSRKFMNYDPSEAPGSDLTATAGSPIFRAAEAYLNYIEASYMKKGTIDAVADRYWRALRTRAGVDADYNKTITATDMSIEALGDWGAYSGGTLVDPTLYNIRRERRNEYLSEGIRYDDLIRWRAMDQVKNYIIEGFNLWDEAYKNSIYTDPKPGEVTSAGLVDDGSSDANVSSRDLSKYLRPYQILNSSTNTIFNGYNWSEANYLAPIPFRQMQLASPDGTADNSNLYQNPYWPAQPNAKAER</sequence>
<evidence type="ECO:0000256" key="1">
    <source>
        <dbReference type="ARBA" id="ARBA00004442"/>
    </source>
</evidence>
<reference evidence="9 10" key="1">
    <citation type="submission" date="2014-08" db="EMBL/GenBank/DDBJ databases">
        <authorList>
            <person name="Wibberg D."/>
        </authorList>
    </citation>
    <scope>NUCLEOTIDE SEQUENCE [LARGE SCALE GENOMIC DNA]</scope>
    <source>
        <strain evidence="10">ING2-E5B</strain>
    </source>
</reference>
<evidence type="ECO:0000256" key="4">
    <source>
        <dbReference type="ARBA" id="ARBA00023136"/>
    </source>
</evidence>
<evidence type="ECO:0000259" key="8">
    <source>
        <dbReference type="Pfam" id="PF14322"/>
    </source>
</evidence>
<dbReference type="GO" id="GO:0009279">
    <property type="term" value="C:cell outer membrane"/>
    <property type="evidence" value="ECO:0007669"/>
    <property type="project" value="UniProtKB-SubCell"/>
</dbReference>
<dbReference type="Pfam" id="PF14322">
    <property type="entry name" value="SusD-like_3"/>
    <property type="match status" value="1"/>
</dbReference>
<organism evidence="9 10">
    <name type="scientific">Fermentimonas caenicola</name>
    <dbReference type="NCBI Taxonomy" id="1562970"/>
    <lineage>
        <taxon>Bacteria</taxon>
        <taxon>Pseudomonadati</taxon>
        <taxon>Bacteroidota</taxon>
        <taxon>Bacteroidia</taxon>
        <taxon>Bacteroidales</taxon>
        <taxon>Dysgonomonadaceae</taxon>
        <taxon>Fermentimonas</taxon>
    </lineage>
</organism>
<dbReference type="InterPro" id="IPR011990">
    <property type="entry name" value="TPR-like_helical_dom_sf"/>
</dbReference>
<dbReference type="STRING" id="1562970.ING2E5B_0235"/>
<dbReference type="Proteomes" id="UP000032417">
    <property type="component" value="Chromosome 1"/>
</dbReference>
<keyword evidence="5" id="KW-0998">Cell outer membrane</keyword>
<evidence type="ECO:0000313" key="10">
    <source>
        <dbReference type="Proteomes" id="UP000032417"/>
    </source>
</evidence>
<feature type="region of interest" description="Disordered" evidence="6">
    <location>
        <begin position="644"/>
        <end position="666"/>
    </location>
</feature>
<evidence type="ECO:0000256" key="3">
    <source>
        <dbReference type="ARBA" id="ARBA00022729"/>
    </source>
</evidence>
<dbReference type="EMBL" id="LN515532">
    <property type="protein sequence ID" value="CEA15005.1"/>
    <property type="molecule type" value="Genomic_DNA"/>
</dbReference>
<feature type="domain" description="RagB/SusD" evidence="7">
    <location>
        <begin position="341"/>
        <end position="656"/>
    </location>
</feature>
<comment type="subcellular location">
    <subcellularLocation>
        <location evidence="1">Cell outer membrane</location>
    </subcellularLocation>
</comment>
<dbReference type="HOGENOM" id="CLU_015553_0_1_10"/>
<dbReference type="PROSITE" id="PS51257">
    <property type="entry name" value="PROKAR_LIPOPROTEIN"/>
    <property type="match status" value="1"/>
</dbReference>
<evidence type="ECO:0000259" key="7">
    <source>
        <dbReference type="Pfam" id="PF07980"/>
    </source>
</evidence>
<proteinExistence type="inferred from homology"/>
<dbReference type="SUPFAM" id="SSF48452">
    <property type="entry name" value="TPR-like"/>
    <property type="match status" value="1"/>
</dbReference>